<evidence type="ECO:0000313" key="2">
    <source>
        <dbReference type="EMBL" id="GBP14052.1"/>
    </source>
</evidence>
<reference evidence="2 3" key="1">
    <citation type="journal article" date="2019" name="Commun. Biol.">
        <title>The bagworm genome reveals a unique fibroin gene that provides high tensile strength.</title>
        <authorList>
            <person name="Kono N."/>
            <person name="Nakamura H."/>
            <person name="Ohtoshi R."/>
            <person name="Tomita M."/>
            <person name="Numata K."/>
            <person name="Arakawa K."/>
        </authorList>
    </citation>
    <scope>NUCLEOTIDE SEQUENCE [LARGE SCALE GENOMIC DNA]</scope>
</reference>
<dbReference type="EMBL" id="BGZK01000061">
    <property type="protein sequence ID" value="GBP14052.1"/>
    <property type="molecule type" value="Genomic_DNA"/>
</dbReference>
<feature type="region of interest" description="Disordered" evidence="1">
    <location>
        <begin position="13"/>
        <end position="37"/>
    </location>
</feature>
<dbReference type="Proteomes" id="UP000299102">
    <property type="component" value="Unassembled WGS sequence"/>
</dbReference>
<proteinExistence type="predicted"/>
<comment type="caution">
    <text evidence="2">The sequence shown here is derived from an EMBL/GenBank/DDBJ whole genome shotgun (WGS) entry which is preliminary data.</text>
</comment>
<protein>
    <submittedName>
        <fullName evidence="2">Uncharacterized protein</fullName>
    </submittedName>
</protein>
<evidence type="ECO:0000313" key="3">
    <source>
        <dbReference type="Proteomes" id="UP000299102"/>
    </source>
</evidence>
<keyword evidence="3" id="KW-1185">Reference proteome</keyword>
<dbReference type="AlphaFoldDB" id="A0A4C1THU4"/>
<organism evidence="2 3">
    <name type="scientific">Eumeta variegata</name>
    <name type="common">Bagworm moth</name>
    <name type="synonym">Eumeta japonica</name>
    <dbReference type="NCBI Taxonomy" id="151549"/>
    <lineage>
        <taxon>Eukaryota</taxon>
        <taxon>Metazoa</taxon>
        <taxon>Ecdysozoa</taxon>
        <taxon>Arthropoda</taxon>
        <taxon>Hexapoda</taxon>
        <taxon>Insecta</taxon>
        <taxon>Pterygota</taxon>
        <taxon>Neoptera</taxon>
        <taxon>Endopterygota</taxon>
        <taxon>Lepidoptera</taxon>
        <taxon>Glossata</taxon>
        <taxon>Ditrysia</taxon>
        <taxon>Tineoidea</taxon>
        <taxon>Psychidae</taxon>
        <taxon>Oiketicinae</taxon>
        <taxon>Eumeta</taxon>
    </lineage>
</organism>
<accession>A0A4C1THU4</accession>
<gene>
    <name evidence="2" type="ORF">EVAR_102735_1</name>
</gene>
<sequence>MFYVQAGEAMWKSRSGRGRGGGGAGGRTRRESEAAAACAVPRVIRGAQPGERDRPSAAARARPAGGDLAIRILHTDRRRSAAACTRYRTGGGHEQRPRAPAAWARPVPRVGRLAFDLFPARADPRGGACSLHLFSTSTDSGLQVFTARSDFLMRERFFDVLGRGSISNLNDSIVTCYLVKSGISMRYIITYCIFSEVSATLTVPPDAAIPPSRHFMNFD</sequence>
<evidence type="ECO:0000256" key="1">
    <source>
        <dbReference type="SAM" id="MobiDB-lite"/>
    </source>
</evidence>
<name>A0A4C1THU4_EUMVA</name>